<accession>A0AAU9WPL9</accession>
<evidence type="ECO:0000313" key="5">
    <source>
        <dbReference type="EMBL" id="CAH3121303.1"/>
    </source>
</evidence>
<dbReference type="AlphaFoldDB" id="A0AAU9WPL9"/>
<evidence type="ECO:0000313" key="6">
    <source>
        <dbReference type="Proteomes" id="UP001159428"/>
    </source>
</evidence>
<keyword evidence="2" id="KW-0378">Hydrolase</keyword>
<dbReference type="InterPro" id="IPR050127">
    <property type="entry name" value="Serine_Proteases_S1"/>
</dbReference>
<sequence>MLAQIHHKVAAWFIPLETGWARTNASGLLSNVLKEVQVEVVSEEDVGAEWKLACEQALVISASARGDCFGDSGGPVVREEDGRWYLEGVHSYGKNACAKRDRTYLQADVRVVLQWIQDTIANN</sequence>
<dbReference type="InterPro" id="IPR043504">
    <property type="entry name" value="Peptidase_S1_PA_chymotrypsin"/>
</dbReference>
<evidence type="ECO:0000256" key="1">
    <source>
        <dbReference type="ARBA" id="ARBA00022670"/>
    </source>
</evidence>
<dbReference type="InterPro" id="IPR009003">
    <property type="entry name" value="Peptidase_S1_PA"/>
</dbReference>
<dbReference type="GO" id="GO:0006508">
    <property type="term" value="P:proteolysis"/>
    <property type="evidence" value="ECO:0007669"/>
    <property type="project" value="UniProtKB-KW"/>
</dbReference>
<evidence type="ECO:0000256" key="3">
    <source>
        <dbReference type="ARBA" id="ARBA00022825"/>
    </source>
</evidence>
<evidence type="ECO:0000256" key="2">
    <source>
        <dbReference type="ARBA" id="ARBA00022801"/>
    </source>
</evidence>
<keyword evidence="1" id="KW-0645">Protease</keyword>
<dbReference type="InterPro" id="IPR001254">
    <property type="entry name" value="Trypsin_dom"/>
</dbReference>
<gene>
    <name evidence="5" type="ORF">PMEA_00009138</name>
</gene>
<evidence type="ECO:0000259" key="4">
    <source>
        <dbReference type="PROSITE" id="PS50240"/>
    </source>
</evidence>
<dbReference type="Proteomes" id="UP001159428">
    <property type="component" value="Unassembled WGS sequence"/>
</dbReference>
<dbReference type="PROSITE" id="PS50240">
    <property type="entry name" value="TRYPSIN_DOM"/>
    <property type="match status" value="1"/>
</dbReference>
<reference evidence="5 6" key="1">
    <citation type="submission" date="2022-05" db="EMBL/GenBank/DDBJ databases">
        <authorList>
            <consortium name="Genoscope - CEA"/>
            <person name="William W."/>
        </authorList>
    </citation>
    <scope>NUCLEOTIDE SEQUENCE [LARGE SCALE GENOMIC DNA]</scope>
</reference>
<dbReference type="Gene3D" id="2.40.10.10">
    <property type="entry name" value="Trypsin-like serine proteases"/>
    <property type="match status" value="1"/>
</dbReference>
<protein>
    <recommendedName>
        <fullName evidence="4">Peptidase S1 domain-containing protein</fullName>
    </recommendedName>
</protein>
<dbReference type="SUPFAM" id="SSF50494">
    <property type="entry name" value="Trypsin-like serine proteases"/>
    <property type="match status" value="1"/>
</dbReference>
<comment type="caution">
    <text evidence="5">The sequence shown here is derived from an EMBL/GenBank/DDBJ whole genome shotgun (WGS) entry which is preliminary data.</text>
</comment>
<dbReference type="GO" id="GO:0004252">
    <property type="term" value="F:serine-type endopeptidase activity"/>
    <property type="evidence" value="ECO:0007669"/>
    <property type="project" value="InterPro"/>
</dbReference>
<dbReference type="Pfam" id="PF00089">
    <property type="entry name" value="Trypsin"/>
    <property type="match status" value="1"/>
</dbReference>
<dbReference type="GO" id="GO:0005615">
    <property type="term" value="C:extracellular space"/>
    <property type="evidence" value="ECO:0007669"/>
    <property type="project" value="TreeGrafter"/>
</dbReference>
<dbReference type="PANTHER" id="PTHR24264:SF54">
    <property type="entry name" value="PEPTIDASE S1 DOMAIN-CONTAINING PROTEIN"/>
    <property type="match status" value="1"/>
</dbReference>
<dbReference type="EMBL" id="CALNXJ010000018">
    <property type="protein sequence ID" value="CAH3121303.1"/>
    <property type="molecule type" value="Genomic_DNA"/>
</dbReference>
<organism evidence="5 6">
    <name type="scientific">Pocillopora meandrina</name>
    <dbReference type="NCBI Taxonomy" id="46732"/>
    <lineage>
        <taxon>Eukaryota</taxon>
        <taxon>Metazoa</taxon>
        <taxon>Cnidaria</taxon>
        <taxon>Anthozoa</taxon>
        <taxon>Hexacorallia</taxon>
        <taxon>Scleractinia</taxon>
        <taxon>Astrocoeniina</taxon>
        <taxon>Pocilloporidae</taxon>
        <taxon>Pocillopora</taxon>
    </lineage>
</organism>
<keyword evidence="3" id="KW-0720">Serine protease</keyword>
<proteinExistence type="predicted"/>
<feature type="domain" description="Peptidase S1" evidence="4">
    <location>
        <begin position="1"/>
        <end position="121"/>
    </location>
</feature>
<keyword evidence="6" id="KW-1185">Reference proteome</keyword>
<dbReference type="PANTHER" id="PTHR24264">
    <property type="entry name" value="TRYPSIN-RELATED"/>
    <property type="match status" value="1"/>
</dbReference>
<name>A0AAU9WPL9_9CNID</name>